<dbReference type="EMBL" id="HBFP01007700">
    <property type="protein sequence ID" value="CAD8821132.1"/>
    <property type="molecule type" value="Transcribed_RNA"/>
</dbReference>
<keyword evidence="1" id="KW-0472">Membrane</keyword>
<organism evidence="2">
    <name type="scientific">Timspurckia oligopyrenoides</name>
    <dbReference type="NCBI Taxonomy" id="708627"/>
    <lineage>
        <taxon>Eukaryota</taxon>
        <taxon>Rhodophyta</taxon>
        <taxon>Bangiophyceae</taxon>
        <taxon>Porphyridiales</taxon>
        <taxon>Porphyridiaceae</taxon>
        <taxon>Timspurckia</taxon>
    </lineage>
</organism>
<gene>
    <name evidence="2" type="ORF">TOLI1172_LOCUS5527</name>
</gene>
<evidence type="ECO:0000256" key="1">
    <source>
        <dbReference type="SAM" id="Phobius"/>
    </source>
</evidence>
<evidence type="ECO:0000313" key="2">
    <source>
        <dbReference type="EMBL" id="CAD8821132.1"/>
    </source>
</evidence>
<keyword evidence="1" id="KW-1133">Transmembrane helix</keyword>
<keyword evidence="1" id="KW-0812">Transmembrane</keyword>
<proteinExistence type="predicted"/>
<accession>A0A7S0ZGP4</accession>
<sequence>MGEELMEQSEETKAARILESKKQARVLRFEIFGVDGNTLIQGCLVLILAFLLLVLVLTISSVQQLESFYFSLRSQSRGTFSATSTRSFRSY</sequence>
<name>A0A7S0ZGP4_9RHOD</name>
<dbReference type="AlphaFoldDB" id="A0A7S0ZGP4"/>
<protein>
    <submittedName>
        <fullName evidence="2">Uncharacterized protein</fullName>
    </submittedName>
</protein>
<feature type="transmembrane region" description="Helical" evidence="1">
    <location>
        <begin position="39"/>
        <end position="59"/>
    </location>
</feature>
<reference evidence="2" key="1">
    <citation type="submission" date="2021-01" db="EMBL/GenBank/DDBJ databases">
        <authorList>
            <person name="Corre E."/>
            <person name="Pelletier E."/>
            <person name="Niang G."/>
            <person name="Scheremetjew M."/>
            <person name="Finn R."/>
            <person name="Kale V."/>
            <person name="Holt S."/>
            <person name="Cochrane G."/>
            <person name="Meng A."/>
            <person name="Brown T."/>
            <person name="Cohen L."/>
        </authorList>
    </citation>
    <scope>NUCLEOTIDE SEQUENCE</scope>
    <source>
        <strain evidence="2">CCMP3278</strain>
    </source>
</reference>